<comment type="caution">
    <text evidence="1">The sequence shown here is derived from an EMBL/GenBank/DDBJ whole genome shotgun (WGS) entry which is preliminary data.</text>
</comment>
<proteinExistence type="predicted"/>
<dbReference type="Proteomes" id="UP001236507">
    <property type="component" value="Unassembled WGS sequence"/>
</dbReference>
<reference evidence="1 2" key="1">
    <citation type="submission" date="2023-05" db="EMBL/GenBank/DDBJ databases">
        <title>Novel species of genus Flectobacillus isolated from stream in China.</title>
        <authorList>
            <person name="Lu H."/>
        </authorList>
    </citation>
    <scope>NUCLEOTIDE SEQUENCE [LARGE SCALE GENOMIC DNA]</scope>
    <source>
        <strain evidence="1 2">KCTC 42575</strain>
    </source>
</reference>
<protein>
    <recommendedName>
        <fullName evidence="3">XRE family transcriptional regulator</fullName>
    </recommendedName>
</protein>
<evidence type="ECO:0000313" key="2">
    <source>
        <dbReference type="Proteomes" id="UP001236507"/>
    </source>
</evidence>
<keyword evidence="2" id="KW-1185">Reference proteome</keyword>
<sequence length="108" mass="12377">MTNTVAQRFEHLISSLELDCISFAKTIYANPMDIKKIINNKGKPSFDMLANILLKYPNISAEWLIIGKGSVWANEEVKKRDSKIEELRYIIELQKELLSGYDYPTPVA</sequence>
<gene>
    <name evidence="1" type="ORF">QM524_10565</name>
</gene>
<accession>A0ABT6Y7U9</accession>
<organism evidence="1 2">
    <name type="scientific">Flectobacillus roseus</name>
    <dbReference type="NCBI Taxonomy" id="502259"/>
    <lineage>
        <taxon>Bacteria</taxon>
        <taxon>Pseudomonadati</taxon>
        <taxon>Bacteroidota</taxon>
        <taxon>Cytophagia</taxon>
        <taxon>Cytophagales</taxon>
        <taxon>Flectobacillaceae</taxon>
        <taxon>Flectobacillus</taxon>
    </lineage>
</organism>
<evidence type="ECO:0000313" key="1">
    <source>
        <dbReference type="EMBL" id="MDI9859654.1"/>
    </source>
</evidence>
<dbReference type="EMBL" id="JASHIF010000008">
    <property type="protein sequence ID" value="MDI9859654.1"/>
    <property type="molecule type" value="Genomic_DNA"/>
</dbReference>
<name>A0ABT6Y7U9_9BACT</name>
<dbReference type="RefSeq" id="WP_283344557.1">
    <property type="nucleotide sequence ID" value="NZ_JASHIF010000008.1"/>
</dbReference>
<evidence type="ECO:0008006" key="3">
    <source>
        <dbReference type="Google" id="ProtNLM"/>
    </source>
</evidence>